<dbReference type="GO" id="GO:0016020">
    <property type="term" value="C:membrane"/>
    <property type="evidence" value="ECO:0007669"/>
    <property type="project" value="UniProtKB-SubCell"/>
</dbReference>
<name>A0AAV2SZF8_CALDB</name>
<evidence type="ECO:0000259" key="10">
    <source>
        <dbReference type="Pfam" id="PF07779"/>
    </source>
</evidence>
<feature type="transmembrane region" description="Helical" evidence="9">
    <location>
        <begin position="519"/>
        <end position="537"/>
    </location>
</feature>
<evidence type="ECO:0000313" key="12">
    <source>
        <dbReference type="Proteomes" id="UP001497525"/>
    </source>
</evidence>
<dbReference type="EMBL" id="CAXLJL010000061">
    <property type="protein sequence ID" value="CAL5130314.1"/>
    <property type="molecule type" value="Genomic_DNA"/>
</dbReference>
<feature type="region of interest" description="Disordered" evidence="8">
    <location>
        <begin position="102"/>
        <end position="131"/>
    </location>
</feature>
<evidence type="ECO:0000256" key="2">
    <source>
        <dbReference type="ARBA" id="ARBA00010666"/>
    </source>
</evidence>
<feature type="transmembrane region" description="Helical" evidence="9">
    <location>
        <begin position="549"/>
        <end position="573"/>
    </location>
</feature>
<organism evidence="11 12">
    <name type="scientific">Calicophoron daubneyi</name>
    <name type="common">Rumen fluke</name>
    <name type="synonym">Paramphistomum daubneyi</name>
    <dbReference type="NCBI Taxonomy" id="300641"/>
    <lineage>
        <taxon>Eukaryota</taxon>
        <taxon>Metazoa</taxon>
        <taxon>Spiralia</taxon>
        <taxon>Lophotrochozoa</taxon>
        <taxon>Platyhelminthes</taxon>
        <taxon>Trematoda</taxon>
        <taxon>Digenea</taxon>
        <taxon>Plagiorchiida</taxon>
        <taxon>Pronocephalata</taxon>
        <taxon>Paramphistomoidea</taxon>
        <taxon>Paramphistomidae</taxon>
        <taxon>Calicophoron</taxon>
    </lineage>
</organism>
<gene>
    <name evidence="11" type="ORF">CDAUBV1_LOCUS1930</name>
</gene>
<evidence type="ECO:0000256" key="7">
    <source>
        <dbReference type="ARBA" id="ARBA00023180"/>
    </source>
</evidence>
<feature type="transmembrane region" description="Helical" evidence="9">
    <location>
        <begin position="494"/>
        <end position="513"/>
    </location>
</feature>
<feature type="transmembrane region" description="Helical" evidence="9">
    <location>
        <begin position="623"/>
        <end position="645"/>
    </location>
</feature>
<feature type="transmembrane region" description="Helical" evidence="9">
    <location>
        <begin position="234"/>
        <end position="253"/>
    </location>
</feature>
<comment type="subcellular location">
    <subcellularLocation>
        <location evidence="1">Membrane</location>
        <topology evidence="1">Multi-pass membrane protein</topology>
    </subcellularLocation>
</comment>
<feature type="transmembrane region" description="Helical" evidence="9">
    <location>
        <begin position="279"/>
        <end position="298"/>
    </location>
</feature>
<proteinExistence type="inferred from homology"/>
<feature type="transmembrane region" description="Helical" evidence="9">
    <location>
        <begin position="305"/>
        <end position="324"/>
    </location>
</feature>
<feature type="domain" description="Cas1p 10 TM acyl transferase" evidence="10">
    <location>
        <begin position="182"/>
        <end position="260"/>
    </location>
</feature>
<comment type="similarity">
    <text evidence="2">Belongs to the PC-esterase family. CASD1 subfamily.</text>
</comment>
<dbReference type="AlphaFoldDB" id="A0AAV2SZF8"/>
<dbReference type="GO" id="GO:0016740">
    <property type="term" value="F:transferase activity"/>
    <property type="evidence" value="ECO:0007669"/>
    <property type="project" value="UniProtKB-KW"/>
</dbReference>
<evidence type="ECO:0000256" key="3">
    <source>
        <dbReference type="ARBA" id="ARBA00022679"/>
    </source>
</evidence>
<dbReference type="PANTHER" id="PTHR13533">
    <property type="entry name" value="N-ACETYLNEURAMINATE 9-O-ACETYLTRANSFERASE"/>
    <property type="match status" value="1"/>
</dbReference>
<feature type="domain" description="Cas1p 10 TM acyl transferase" evidence="10">
    <location>
        <begin position="276"/>
        <end position="623"/>
    </location>
</feature>
<dbReference type="GO" id="GO:0005794">
    <property type="term" value="C:Golgi apparatus"/>
    <property type="evidence" value="ECO:0007669"/>
    <property type="project" value="UniProtKB-ARBA"/>
</dbReference>
<dbReference type="Proteomes" id="UP001497525">
    <property type="component" value="Unassembled WGS sequence"/>
</dbReference>
<protein>
    <recommendedName>
        <fullName evidence="10">Cas1p 10 TM acyl transferase domain-containing protein</fullName>
    </recommendedName>
</protein>
<dbReference type="InterPro" id="IPR012419">
    <property type="entry name" value="Cas1_AcylTrans_dom"/>
</dbReference>
<evidence type="ECO:0000313" key="11">
    <source>
        <dbReference type="EMBL" id="CAL5130314.1"/>
    </source>
</evidence>
<feature type="transmembrane region" description="Helical" evidence="9">
    <location>
        <begin position="204"/>
        <end position="222"/>
    </location>
</feature>
<feature type="transmembrane region" description="Helical" evidence="9">
    <location>
        <begin position="364"/>
        <end position="385"/>
    </location>
</feature>
<accession>A0AAV2SZF8</accession>
<evidence type="ECO:0000256" key="4">
    <source>
        <dbReference type="ARBA" id="ARBA00022692"/>
    </source>
</evidence>
<dbReference type="PROSITE" id="PS50276">
    <property type="entry name" value="PANCREATIC_HORMONE_2"/>
    <property type="match status" value="1"/>
</dbReference>
<evidence type="ECO:0000256" key="5">
    <source>
        <dbReference type="ARBA" id="ARBA00022989"/>
    </source>
</evidence>
<dbReference type="GO" id="GO:0005975">
    <property type="term" value="P:carbohydrate metabolic process"/>
    <property type="evidence" value="ECO:0007669"/>
    <property type="project" value="UniProtKB-ARBA"/>
</dbReference>
<keyword evidence="7" id="KW-0325">Glycoprotein</keyword>
<dbReference type="PANTHER" id="PTHR13533:SF1">
    <property type="entry name" value="N-ACETYLNEURAMINATE 9-O-ACETYLTRANSFERASE"/>
    <property type="match status" value="1"/>
</dbReference>
<keyword evidence="5 9" id="KW-1133">Transmembrane helix</keyword>
<dbReference type="Pfam" id="PF07779">
    <property type="entry name" value="Cas1_AcylT"/>
    <property type="match status" value="2"/>
</dbReference>
<sequence length="646" mass="74425">MILSLSPESVRNRTLLNSSLLEYQLRLSELSGFLKCSRGVRLLWLLQDSVDEARLPPRRRWLTNNLIEQYNRVAVEALSGIRNVCVITLDWLTKEAYRFRGNQNNSDVGTQEPLTPGSTSFSGRTDPTSRNDQTQFDLRAALLRNKLLLRDIRWKLILFRMLCAETKEQRDESGLPPDVKIKENQPAKLRQSRPTTMFAQFSQTMWWLSKFGLIMIYFFLCDRTSVFWRANKEFTPIHFTVPLILLLAVGTFFTEETTQPGENIVVSTLRVYWNVLKRYLEVLFRLNFLLFSLCCLMNQNYVVNYFMVLITFWFTVVVIVMSAVPRVSDSTGRSDSTSQQLCTVDSSESTRRCRSVDIVMLSKLAILLVLIELLYQWPGFFRGFFYSRLLRRFFMLGDLSKTSPNSTTAELVEPAESFWWFRWSLDRYSALYGMLFAFFVSRCLPDTPVGCTKQSTVSKQSKEPVHSIRNVDTICSQNSIDFCSSRFCSVSQKIISAIGAVGLLGTVAYMFGYDNREQSLRIYPFACVIPILSYVMVRNCLPRARSRYSVFFAWIGDFALELYVAQGHIWLAADTNGNLVFIPGYPTINFIVVTWTFVCVCHELHQITAKLQTLLLPHRPRDLVWKVPVFGTLIAFLLSDCLGTYL</sequence>
<feature type="transmembrane region" description="Helical" evidence="9">
    <location>
        <begin position="579"/>
        <end position="602"/>
    </location>
</feature>
<evidence type="ECO:0000256" key="6">
    <source>
        <dbReference type="ARBA" id="ARBA00023136"/>
    </source>
</evidence>
<evidence type="ECO:0000256" key="1">
    <source>
        <dbReference type="ARBA" id="ARBA00004141"/>
    </source>
</evidence>
<reference evidence="11" key="1">
    <citation type="submission" date="2024-06" db="EMBL/GenBank/DDBJ databases">
        <authorList>
            <person name="Liu X."/>
            <person name="Lenzi L."/>
            <person name="Haldenby T S."/>
            <person name="Uol C."/>
        </authorList>
    </citation>
    <scope>NUCLEOTIDE SEQUENCE</scope>
</reference>
<keyword evidence="3" id="KW-0808">Transferase</keyword>
<evidence type="ECO:0000256" key="8">
    <source>
        <dbReference type="SAM" id="MobiDB-lite"/>
    </source>
</evidence>
<comment type="caution">
    <text evidence="11">The sequence shown here is derived from an EMBL/GenBank/DDBJ whole genome shotgun (WGS) entry which is preliminary data.</text>
</comment>
<keyword evidence="6 9" id="KW-0472">Membrane</keyword>
<evidence type="ECO:0000256" key="9">
    <source>
        <dbReference type="SAM" id="Phobius"/>
    </source>
</evidence>
<keyword evidence="4 9" id="KW-0812">Transmembrane</keyword>